<reference evidence="3 4" key="1">
    <citation type="submission" date="2019-10" db="EMBL/GenBank/DDBJ databases">
        <title>Nocardioides novel species isolated from the excrement of Marmot.</title>
        <authorList>
            <person name="Zhang G."/>
        </authorList>
    </citation>
    <scope>NUCLEOTIDE SEQUENCE [LARGE SCALE GENOMIC DNA]</scope>
    <source>
        <strain evidence="4">zg-579</strain>
    </source>
</reference>
<keyword evidence="2" id="KW-0012">Acyltransferase</keyword>
<dbReference type="PANTHER" id="PTHR43072">
    <property type="entry name" value="N-ACETYLTRANSFERASE"/>
    <property type="match status" value="1"/>
</dbReference>
<organism evidence="3 4">
    <name type="scientific">Nocardioides marmotae</name>
    <dbReference type="NCBI Taxonomy" id="2663857"/>
    <lineage>
        <taxon>Bacteria</taxon>
        <taxon>Bacillati</taxon>
        <taxon>Actinomycetota</taxon>
        <taxon>Actinomycetes</taxon>
        <taxon>Propionibacteriales</taxon>
        <taxon>Nocardioidaceae</taxon>
        <taxon>Nocardioides</taxon>
    </lineage>
</organism>
<dbReference type="CDD" id="cd04301">
    <property type="entry name" value="NAT_SF"/>
    <property type="match status" value="1"/>
</dbReference>
<dbReference type="RefSeq" id="WP_154616512.1">
    <property type="nucleotide sequence ID" value="NZ_CP053660.1"/>
</dbReference>
<dbReference type="Pfam" id="PF00583">
    <property type="entry name" value="Acetyltransf_1"/>
    <property type="match status" value="1"/>
</dbReference>
<evidence type="ECO:0000256" key="2">
    <source>
        <dbReference type="ARBA" id="ARBA00023315"/>
    </source>
</evidence>
<accession>A0A6I3JEJ1</accession>
<evidence type="ECO:0000313" key="3">
    <source>
        <dbReference type="EMBL" id="MTB96626.1"/>
    </source>
</evidence>
<dbReference type="InterPro" id="IPR016181">
    <property type="entry name" value="Acyl_CoA_acyltransferase"/>
</dbReference>
<protein>
    <submittedName>
        <fullName evidence="3">GNAT family N-acetyltransferase</fullName>
    </submittedName>
</protein>
<dbReference type="InterPro" id="IPR000182">
    <property type="entry name" value="GNAT_dom"/>
</dbReference>
<dbReference type="PANTHER" id="PTHR43072:SF23">
    <property type="entry name" value="UPF0039 PROTEIN C11D3.02C"/>
    <property type="match status" value="1"/>
</dbReference>
<dbReference type="AlphaFoldDB" id="A0A6I3JEJ1"/>
<gene>
    <name evidence="3" type="ORF">GGQ22_16240</name>
</gene>
<keyword evidence="4" id="KW-1185">Reference proteome</keyword>
<dbReference type="GO" id="GO:0016747">
    <property type="term" value="F:acyltransferase activity, transferring groups other than amino-acyl groups"/>
    <property type="evidence" value="ECO:0007669"/>
    <property type="project" value="InterPro"/>
</dbReference>
<dbReference type="PROSITE" id="PS51186">
    <property type="entry name" value="GNAT"/>
    <property type="match status" value="1"/>
</dbReference>
<name>A0A6I3JEJ1_9ACTN</name>
<proteinExistence type="predicted"/>
<comment type="caution">
    <text evidence="3">The sequence shown here is derived from an EMBL/GenBank/DDBJ whole genome shotgun (WGS) entry which is preliminary data.</text>
</comment>
<dbReference type="EMBL" id="WLCI01000017">
    <property type="protein sequence ID" value="MTB96626.1"/>
    <property type="molecule type" value="Genomic_DNA"/>
</dbReference>
<dbReference type="SUPFAM" id="SSF55729">
    <property type="entry name" value="Acyl-CoA N-acyltransferases (Nat)"/>
    <property type="match status" value="1"/>
</dbReference>
<evidence type="ECO:0000313" key="4">
    <source>
        <dbReference type="Proteomes" id="UP000433406"/>
    </source>
</evidence>
<keyword evidence="1 3" id="KW-0808">Transferase</keyword>
<dbReference type="Proteomes" id="UP000433406">
    <property type="component" value="Unassembled WGS sequence"/>
</dbReference>
<sequence length="166" mass="18137">MSTPVLVRPAVAADLPAIAAVYDHQVRTGVATFDLEPQGTAYWEQRLAGLGPGDHLLVAEEDGEVLGYAAASPYRPRPAYRHAREVSVHLADTARGRGVGSALYDDLLARLRADGVHTALAVVALPNPASRALHRRCGFEPVGVLREVGFKHERWIDTELWQLMLR</sequence>
<dbReference type="Gene3D" id="3.40.630.30">
    <property type="match status" value="1"/>
</dbReference>
<evidence type="ECO:0000256" key="1">
    <source>
        <dbReference type="ARBA" id="ARBA00022679"/>
    </source>
</evidence>